<comment type="subcellular location">
    <subcellularLocation>
        <location evidence="1">Cell membrane</location>
        <topology evidence="1">Multi-pass membrane protein</topology>
    </subcellularLocation>
</comment>
<keyword evidence="4 7" id="KW-1133">Transmembrane helix</keyword>
<dbReference type="InterPro" id="IPR025857">
    <property type="entry name" value="MacB_PCD"/>
</dbReference>
<evidence type="ECO:0000256" key="1">
    <source>
        <dbReference type="ARBA" id="ARBA00004651"/>
    </source>
</evidence>
<dbReference type="NCBIfam" id="TIGR03434">
    <property type="entry name" value="ADOP"/>
    <property type="match status" value="1"/>
</dbReference>
<evidence type="ECO:0000256" key="3">
    <source>
        <dbReference type="ARBA" id="ARBA00022692"/>
    </source>
</evidence>
<evidence type="ECO:0000259" key="9">
    <source>
        <dbReference type="Pfam" id="PF12704"/>
    </source>
</evidence>
<sequence>MMDTLRRDVRYTLRSLRQSPGFALVAVLALALGIGANSAVFSVVNGVLLTPPPFSEPERVVHLQGNIAQAGLEDITLSVPEYFDLATLSRAFESVAAYRGGNLTLTGRDTPQQLAAVAATPSFFTTLGVSPVLGRAFTEAEAVQGRERVVVLTDTAWRVHFARDAQVLGQTMQLDGEPYTVVGVLPAGVAYPAWAEMYVPFVPTETQRREDQRGARFLSVVGRLKPGVTQDAARTDLARVALEMEEAVPSRYQKVGWSFSVTSLDEKVVGNVRGTLWLLLGAVGFVLLAACSSVANLLLARMAARGREVSIRAALGASRGRLVAQFLTESLVLSLGGGVLGMLLALWGTDALVALVGEALPRASQVRLDARPLVFTMGVSLLTGVLFGLGPALHGSREDLSVAMREGSRGTEGQGSGRMRAGLVVGQVAVALVLLVGAGLFTKSFLALRAVDAGFTPEGVLTGKLVLPSARYPDAAHKVAFQRELLGRLQSLPGVEAVGVTNLLPLGGRSDSSFDIEGRPRAPDEVWPAVEFRAVSPGYLRTLRVTPRQGHLLEGDGTEGPDAPWQVVINKTFADLYWPQGDALGQRLKLHWDTAQWTTVVGIVDDVREWGLDTPARPAAYYPAAKVPTPFLSLAVRAKSGGSPEALRTAIEAELRAVDGNLALYAVAPLTRLVDESISSRQVSALLMGLFAGTALLLAALGISGVIGYSVAQRTREMGIRMALGASRTHVLTLVLGQGLRLTALGVVLGLGLSLGLARLLDAMLYGVAAYDGWTFAGVALLLGTVAVLAAWLPARRATRVDPAIALRAE</sequence>
<dbReference type="GO" id="GO:0022857">
    <property type="term" value="F:transmembrane transporter activity"/>
    <property type="evidence" value="ECO:0007669"/>
    <property type="project" value="TreeGrafter"/>
</dbReference>
<keyword evidence="3 7" id="KW-0812">Transmembrane</keyword>
<feature type="transmembrane region" description="Helical" evidence="7">
    <location>
        <begin position="331"/>
        <end position="353"/>
    </location>
</feature>
<comment type="caution">
    <text evidence="10">The sequence shown here is derived from an EMBL/GenBank/DDBJ whole genome shotgun (WGS) entry which is preliminary data.</text>
</comment>
<dbReference type="PANTHER" id="PTHR30572">
    <property type="entry name" value="MEMBRANE COMPONENT OF TRANSPORTER-RELATED"/>
    <property type="match status" value="1"/>
</dbReference>
<gene>
    <name evidence="10" type="ORF">HNV28_27205</name>
</gene>
<protein>
    <submittedName>
        <fullName evidence="10">ABC transporter permease</fullName>
    </submittedName>
</protein>
<dbReference type="Pfam" id="PF02687">
    <property type="entry name" value="FtsX"/>
    <property type="match status" value="2"/>
</dbReference>
<evidence type="ECO:0000256" key="2">
    <source>
        <dbReference type="ARBA" id="ARBA00022475"/>
    </source>
</evidence>
<reference evidence="10 11" key="1">
    <citation type="submission" date="2020-05" db="EMBL/GenBank/DDBJ databases">
        <authorList>
            <person name="Whitworth D."/>
        </authorList>
    </citation>
    <scope>NUCLEOTIDE SEQUENCE [LARGE SCALE GENOMIC DNA]</scope>
    <source>
        <strain evidence="10 11">AM005</strain>
    </source>
</reference>
<dbReference type="InterPro" id="IPR017800">
    <property type="entry name" value="ADOP"/>
</dbReference>
<feature type="transmembrane region" description="Helical" evidence="7">
    <location>
        <begin position="421"/>
        <end position="441"/>
    </location>
</feature>
<feature type="transmembrane region" description="Helical" evidence="7">
    <location>
        <begin position="373"/>
        <end position="395"/>
    </location>
</feature>
<feature type="domain" description="MacB-like periplasmic core" evidence="9">
    <location>
        <begin position="24"/>
        <end position="239"/>
    </location>
</feature>
<proteinExistence type="inferred from homology"/>
<dbReference type="InterPro" id="IPR050250">
    <property type="entry name" value="Macrolide_Exporter_MacB"/>
</dbReference>
<keyword evidence="2" id="KW-1003">Cell membrane</keyword>
<dbReference type="GO" id="GO:0005886">
    <property type="term" value="C:plasma membrane"/>
    <property type="evidence" value="ECO:0007669"/>
    <property type="project" value="UniProtKB-SubCell"/>
</dbReference>
<evidence type="ECO:0000313" key="11">
    <source>
        <dbReference type="Proteomes" id="UP000533080"/>
    </source>
</evidence>
<feature type="domain" description="MacB-like periplasmic core" evidence="9">
    <location>
        <begin position="422"/>
        <end position="653"/>
    </location>
</feature>
<feature type="domain" description="ABC3 transporter permease C-terminal" evidence="8">
    <location>
        <begin position="283"/>
        <end position="397"/>
    </location>
</feature>
<evidence type="ECO:0000256" key="5">
    <source>
        <dbReference type="ARBA" id="ARBA00023136"/>
    </source>
</evidence>
<dbReference type="EMBL" id="JABFNT010000108">
    <property type="protein sequence ID" value="NOJ81970.1"/>
    <property type="molecule type" value="Genomic_DNA"/>
</dbReference>
<evidence type="ECO:0000256" key="4">
    <source>
        <dbReference type="ARBA" id="ARBA00022989"/>
    </source>
</evidence>
<feature type="transmembrane region" description="Helical" evidence="7">
    <location>
        <begin position="731"/>
        <end position="753"/>
    </location>
</feature>
<feature type="transmembrane region" description="Helical" evidence="7">
    <location>
        <begin position="686"/>
        <end position="711"/>
    </location>
</feature>
<dbReference type="AlphaFoldDB" id="A0A7Y4INQ4"/>
<feature type="transmembrane region" description="Helical" evidence="7">
    <location>
        <begin position="276"/>
        <end position="299"/>
    </location>
</feature>
<name>A0A7Y4INQ4_MYXXA</name>
<keyword evidence="5 7" id="KW-0472">Membrane</keyword>
<feature type="domain" description="ABC3 transporter permease C-terminal" evidence="8">
    <location>
        <begin position="690"/>
        <end position="803"/>
    </location>
</feature>
<evidence type="ECO:0000259" key="8">
    <source>
        <dbReference type="Pfam" id="PF02687"/>
    </source>
</evidence>
<dbReference type="PANTHER" id="PTHR30572:SF4">
    <property type="entry name" value="ABC TRANSPORTER PERMEASE YTRF"/>
    <property type="match status" value="1"/>
</dbReference>
<dbReference type="Proteomes" id="UP000533080">
    <property type="component" value="Unassembled WGS sequence"/>
</dbReference>
<comment type="similarity">
    <text evidence="6">Belongs to the ABC-4 integral membrane protein family.</text>
</comment>
<dbReference type="Pfam" id="PF12704">
    <property type="entry name" value="MacB_PCD"/>
    <property type="match status" value="2"/>
</dbReference>
<feature type="transmembrane region" description="Helical" evidence="7">
    <location>
        <begin position="773"/>
        <end position="793"/>
    </location>
</feature>
<evidence type="ECO:0000256" key="6">
    <source>
        <dbReference type="ARBA" id="ARBA00038076"/>
    </source>
</evidence>
<organism evidence="10 11">
    <name type="scientific">Myxococcus xanthus</name>
    <dbReference type="NCBI Taxonomy" id="34"/>
    <lineage>
        <taxon>Bacteria</taxon>
        <taxon>Pseudomonadati</taxon>
        <taxon>Myxococcota</taxon>
        <taxon>Myxococcia</taxon>
        <taxon>Myxococcales</taxon>
        <taxon>Cystobacterineae</taxon>
        <taxon>Myxococcaceae</taxon>
        <taxon>Myxococcus</taxon>
    </lineage>
</organism>
<evidence type="ECO:0000256" key="7">
    <source>
        <dbReference type="SAM" id="Phobius"/>
    </source>
</evidence>
<accession>A0A7Y4INQ4</accession>
<dbReference type="InterPro" id="IPR003838">
    <property type="entry name" value="ABC3_permease_C"/>
</dbReference>
<evidence type="ECO:0000313" key="10">
    <source>
        <dbReference type="EMBL" id="NOJ81970.1"/>
    </source>
</evidence>